<accession>A0A922DFM7</accession>
<dbReference type="AlphaFoldDB" id="A0A922DFM7"/>
<proteinExistence type="predicted"/>
<evidence type="ECO:0000313" key="2">
    <source>
        <dbReference type="EMBL" id="KAG6683517.1"/>
    </source>
</evidence>
<organism evidence="2 3">
    <name type="scientific">Carya illinoinensis</name>
    <name type="common">Pecan</name>
    <dbReference type="NCBI Taxonomy" id="32201"/>
    <lineage>
        <taxon>Eukaryota</taxon>
        <taxon>Viridiplantae</taxon>
        <taxon>Streptophyta</taxon>
        <taxon>Embryophyta</taxon>
        <taxon>Tracheophyta</taxon>
        <taxon>Spermatophyta</taxon>
        <taxon>Magnoliopsida</taxon>
        <taxon>eudicotyledons</taxon>
        <taxon>Gunneridae</taxon>
        <taxon>Pentapetalae</taxon>
        <taxon>rosids</taxon>
        <taxon>fabids</taxon>
        <taxon>Fagales</taxon>
        <taxon>Juglandaceae</taxon>
        <taxon>Carya</taxon>
    </lineage>
</organism>
<evidence type="ECO:0000256" key="1">
    <source>
        <dbReference type="SAM" id="Phobius"/>
    </source>
</evidence>
<name>A0A922DFM7_CARIL</name>
<dbReference type="GO" id="GO:0017004">
    <property type="term" value="P:cytochrome complex assembly"/>
    <property type="evidence" value="ECO:0007669"/>
    <property type="project" value="InterPro"/>
</dbReference>
<protein>
    <submittedName>
        <fullName evidence="2">Uncharacterized protein</fullName>
    </submittedName>
</protein>
<evidence type="ECO:0000313" key="3">
    <source>
        <dbReference type="Proteomes" id="UP000811246"/>
    </source>
</evidence>
<keyword evidence="1" id="KW-0472">Membrane</keyword>
<keyword evidence="1" id="KW-0812">Transmembrane</keyword>
<comment type="caution">
    <text evidence="2">The sequence shown here is derived from an EMBL/GenBank/DDBJ whole genome shotgun (WGS) entry which is preliminary data.</text>
</comment>
<dbReference type="EMBL" id="CM031836">
    <property type="protein sequence ID" value="KAG6683517.1"/>
    <property type="molecule type" value="Genomic_DNA"/>
</dbReference>
<keyword evidence="1" id="KW-1133">Transmembrane helix</keyword>
<dbReference type="InterPro" id="IPR005497">
    <property type="entry name" value="Cytochrome_b6-f_cplx_su8"/>
</dbReference>
<dbReference type="GO" id="GO:0009512">
    <property type="term" value="C:cytochrome b6f complex"/>
    <property type="evidence" value="ECO:0007669"/>
    <property type="project" value="InterPro"/>
</dbReference>
<dbReference type="Proteomes" id="UP000811246">
    <property type="component" value="Chromosome 12"/>
</dbReference>
<sequence length="60" mass="6975">MKKKNLLFNRGPHSFSKRLYSICTFHDYIALLIIHMDIVSIAWAASMVVFTFSLVVWGRT</sequence>
<reference evidence="2" key="1">
    <citation type="submission" date="2021-01" db="EMBL/GenBank/DDBJ databases">
        <authorList>
            <person name="Lovell J.T."/>
            <person name="Bentley N."/>
            <person name="Bhattarai G."/>
            <person name="Jenkins J.W."/>
            <person name="Sreedasyam A."/>
            <person name="Alarcon Y."/>
            <person name="Bock C."/>
            <person name="Boston L."/>
            <person name="Carlson J."/>
            <person name="Cervantes K."/>
            <person name="Clermont K."/>
            <person name="Krom N."/>
            <person name="Kubenka K."/>
            <person name="Mamidi S."/>
            <person name="Mattison C."/>
            <person name="Monteros M."/>
            <person name="Pisani C."/>
            <person name="Plott C."/>
            <person name="Rajasekar S."/>
            <person name="Rhein H.S."/>
            <person name="Rohla C."/>
            <person name="Song M."/>
            <person name="Hilaire R.S."/>
            <person name="Shu S."/>
            <person name="Wells L."/>
            <person name="Wang X."/>
            <person name="Webber J."/>
            <person name="Heerema R.J."/>
            <person name="Klein P."/>
            <person name="Conner P."/>
            <person name="Grauke L."/>
            <person name="Grimwood J."/>
            <person name="Schmutz J."/>
            <person name="Randall J.J."/>
        </authorList>
    </citation>
    <scope>NUCLEOTIDE SEQUENCE</scope>
    <source>
        <tissue evidence="2">Leaf</tissue>
    </source>
</reference>
<dbReference type="Pfam" id="PF03742">
    <property type="entry name" value="PetN"/>
    <property type="match status" value="1"/>
</dbReference>
<feature type="transmembrane region" description="Helical" evidence="1">
    <location>
        <begin position="28"/>
        <end position="57"/>
    </location>
</feature>
<gene>
    <name evidence="2" type="ORF">I3842_12G017200</name>
</gene>